<feature type="domain" description="DUF4097" evidence="3">
    <location>
        <begin position="290"/>
        <end position="533"/>
    </location>
</feature>
<evidence type="ECO:0000313" key="5">
    <source>
        <dbReference type="EMBL" id="MFC6315715.1"/>
    </source>
</evidence>
<keyword evidence="6" id="KW-1185">Reference proteome</keyword>
<dbReference type="NCBIfam" id="NF038025">
    <property type="entry name" value="dapto_LiaX"/>
    <property type="match status" value="1"/>
</dbReference>
<sequence>MNERQRILELVKKGVITSEEGLVLLENLAKKNSEAEQTVNFKTNQTTAQPEDKQADATSTQVKDTDEAAEAERDRAEAEADRKEAEADRAEADQQRADDDAAAGDDDQQRYEDELNRLKAELGECIQSQSETNRKIAAVQKQIDFDQEHITVIDAMEDLDSLTDEKREERGAAKRRVVELQQTIENLQLTLDELNHKISDLNKQIAKITRDRIKASIHFDDIRDQTAETFGNFGDKMADFGTQIGGYVRDTVKSVVDNIDWNDVTVKVPGLASTSLKHDFVYPACAATILDIKNANGDVVLQTWDSEDIKVVADIKFYGKLDGDLLSAFAERSRIDVNDDHFIFQVPNKRIRANLEIFLPERTYDHINVRLLNGGLRAEQLHFKDAYLKTTNGKITLNGAEGTMAEIEDTNGNVELQEINLRQGLLSTVNGSVIVAGKVQAGEFSTVHGSIKTSLSNNDLHRLNISSVNGNVKVSLPRDLAFAGHGQTKFGNVNTRSYNLEIVDSRSTTGANVTFKRGDNGAKIELTSTSGSIFLKDNN</sequence>
<feature type="coiled-coil region" evidence="1">
    <location>
        <begin position="170"/>
        <end position="211"/>
    </location>
</feature>
<keyword evidence="1" id="KW-0175">Coiled coil</keyword>
<evidence type="ECO:0000259" key="4">
    <source>
        <dbReference type="Pfam" id="PF22746"/>
    </source>
</evidence>
<feature type="domain" description="YvlB/LiaX N-terminal" evidence="4">
    <location>
        <begin position="2"/>
        <end position="32"/>
    </location>
</feature>
<evidence type="ECO:0000256" key="2">
    <source>
        <dbReference type="SAM" id="MobiDB-lite"/>
    </source>
</evidence>
<gene>
    <name evidence="5" type="primary">liaX</name>
    <name evidence="5" type="ORF">ACFQHW_09090</name>
</gene>
<evidence type="ECO:0000259" key="3">
    <source>
        <dbReference type="Pfam" id="PF13349"/>
    </source>
</evidence>
<evidence type="ECO:0000256" key="1">
    <source>
        <dbReference type="SAM" id="Coils"/>
    </source>
</evidence>
<reference evidence="6" key="1">
    <citation type="journal article" date="2019" name="Int. J. Syst. Evol. Microbiol.">
        <title>The Global Catalogue of Microorganisms (GCM) 10K type strain sequencing project: providing services to taxonomists for standard genome sequencing and annotation.</title>
        <authorList>
            <consortium name="The Broad Institute Genomics Platform"/>
            <consortium name="The Broad Institute Genome Sequencing Center for Infectious Disease"/>
            <person name="Wu L."/>
            <person name="Ma J."/>
        </authorList>
    </citation>
    <scope>NUCLEOTIDE SEQUENCE [LARGE SCALE GENOMIC DNA]</scope>
    <source>
        <strain evidence="6">CCM 8897</strain>
    </source>
</reference>
<dbReference type="Proteomes" id="UP001596310">
    <property type="component" value="Unassembled WGS sequence"/>
</dbReference>
<dbReference type="InterPro" id="IPR025164">
    <property type="entry name" value="Toastrack_DUF4097"/>
</dbReference>
<comment type="caution">
    <text evidence="5">The sequence shown here is derived from an EMBL/GenBank/DDBJ whole genome shotgun (WGS) entry which is preliminary data.</text>
</comment>
<feature type="region of interest" description="Disordered" evidence="2">
    <location>
        <begin position="32"/>
        <end position="108"/>
    </location>
</feature>
<evidence type="ECO:0000313" key="6">
    <source>
        <dbReference type="Proteomes" id="UP001596310"/>
    </source>
</evidence>
<organism evidence="5 6">
    <name type="scientific">Lapidilactobacillus achengensis</name>
    <dbReference type="NCBI Taxonomy" id="2486000"/>
    <lineage>
        <taxon>Bacteria</taxon>
        <taxon>Bacillati</taxon>
        <taxon>Bacillota</taxon>
        <taxon>Bacilli</taxon>
        <taxon>Lactobacillales</taxon>
        <taxon>Lactobacillaceae</taxon>
        <taxon>Lapidilactobacillus</taxon>
    </lineage>
</organism>
<dbReference type="RefSeq" id="WP_164511176.1">
    <property type="nucleotide sequence ID" value="NZ_JBHSSM010000020.1"/>
</dbReference>
<feature type="compositionally biased region" description="Basic and acidic residues" evidence="2">
    <location>
        <begin position="63"/>
        <end position="99"/>
    </location>
</feature>
<dbReference type="Pfam" id="PF22746">
    <property type="entry name" value="SHOCT-like_DUF2089-C"/>
    <property type="match status" value="1"/>
</dbReference>
<name>A0ABW1USV5_9LACO</name>
<dbReference type="SUPFAM" id="SSF161270">
    <property type="entry name" value="PspA lactotransferrin-binding region"/>
    <property type="match status" value="1"/>
</dbReference>
<proteinExistence type="predicted"/>
<protein>
    <submittedName>
        <fullName evidence="5">Daptomycin-sensing surface protein LiaX</fullName>
    </submittedName>
</protein>
<dbReference type="EMBL" id="JBHSSM010000020">
    <property type="protein sequence ID" value="MFC6315715.1"/>
    <property type="molecule type" value="Genomic_DNA"/>
</dbReference>
<accession>A0ABW1USV5</accession>
<feature type="compositionally biased region" description="Polar residues" evidence="2">
    <location>
        <begin position="35"/>
        <end position="49"/>
    </location>
</feature>
<dbReference type="Pfam" id="PF13349">
    <property type="entry name" value="DUF4097"/>
    <property type="match status" value="1"/>
</dbReference>
<dbReference type="InterPro" id="IPR058219">
    <property type="entry name" value="LiaX"/>
</dbReference>
<dbReference type="InterPro" id="IPR053959">
    <property type="entry name" value="YvlB/LiaX_N"/>
</dbReference>